<comment type="caution">
    <text evidence="9">The sequence shown here is derived from an EMBL/GenBank/DDBJ whole genome shotgun (WGS) entry which is preliminary data.</text>
</comment>
<dbReference type="AlphaFoldDB" id="A0A9W7ERW7"/>
<dbReference type="OrthoDB" id="511287at2759"/>
<feature type="region of interest" description="Disordered" evidence="7">
    <location>
        <begin position="132"/>
        <end position="158"/>
    </location>
</feature>
<feature type="compositionally biased region" description="Basic and acidic residues" evidence="7">
    <location>
        <begin position="132"/>
        <end position="149"/>
    </location>
</feature>
<evidence type="ECO:0000259" key="8">
    <source>
        <dbReference type="PROSITE" id="PS50020"/>
    </source>
</evidence>
<feature type="region of interest" description="Disordered" evidence="7">
    <location>
        <begin position="1"/>
        <end position="66"/>
    </location>
</feature>
<dbReference type="GO" id="GO:0003723">
    <property type="term" value="F:RNA binding"/>
    <property type="evidence" value="ECO:0007669"/>
    <property type="project" value="TreeGrafter"/>
</dbReference>
<comment type="subcellular location">
    <subcellularLocation>
        <location evidence="1">Nucleus</location>
    </subcellularLocation>
</comment>
<feature type="domain" description="WW" evidence="8">
    <location>
        <begin position="70"/>
        <end position="97"/>
    </location>
</feature>
<proteinExistence type="inferred from homology"/>
<keyword evidence="5" id="KW-0804">Transcription</keyword>
<dbReference type="Pfam" id="PF04858">
    <property type="entry name" value="TH1"/>
    <property type="match status" value="1"/>
</dbReference>
<evidence type="ECO:0000256" key="3">
    <source>
        <dbReference type="ARBA" id="ARBA00022491"/>
    </source>
</evidence>
<evidence type="ECO:0000313" key="9">
    <source>
        <dbReference type="EMBL" id="GMH88487.1"/>
    </source>
</evidence>
<dbReference type="Gene3D" id="2.20.70.10">
    <property type="match status" value="1"/>
</dbReference>
<name>A0A9W7ERW7_9STRA</name>
<dbReference type="CDD" id="cd00201">
    <property type="entry name" value="WW"/>
    <property type="match status" value="1"/>
</dbReference>
<evidence type="ECO:0000313" key="10">
    <source>
        <dbReference type="Proteomes" id="UP001165085"/>
    </source>
</evidence>
<gene>
    <name evidence="9" type="ORF">TrST_g3938</name>
</gene>
<dbReference type="EMBL" id="BRXY01000343">
    <property type="protein sequence ID" value="GMH88487.1"/>
    <property type="molecule type" value="Genomic_DNA"/>
</dbReference>
<dbReference type="InterPro" id="IPR036020">
    <property type="entry name" value="WW_dom_sf"/>
</dbReference>
<feature type="compositionally biased region" description="Pro residues" evidence="7">
    <location>
        <begin position="27"/>
        <end position="41"/>
    </location>
</feature>
<dbReference type="InterPro" id="IPR001202">
    <property type="entry name" value="WW_dom"/>
</dbReference>
<evidence type="ECO:0000256" key="1">
    <source>
        <dbReference type="ARBA" id="ARBA00004123"/>
    </source>
</evidence>
<dbReference type="PANTHER" id="PTHR12144:SF0">
    <property type="entry name" value="NEGATIVE ELONGATION FACTOR C_D"/>
    <property type="match status" value="1"/>
</dbReference>
<evidence type="ECO:0000256" key="2">
    <source>
        <dbReference type="ARBA" id="ARBA00005726"/>
    </source>
</evidence>
<dbReference type="PROSITE" id="PS50020">
    <property type="entry name" value="WW_DOMAIN_2"/>
    <property type="match status" value="1"/>
</dbReference>
<keyword evidence="4" id="KW-0805">Transcription regulation</keyword>
<evidence type="ECO:0000256" key="4">
    <source>
        <dbReference type="ARBA" id="ARBA00023015"/>
    </source>
</evidence>
<keyword evidence="3" id="KW-0678">Repressor</keyword>
<protein>
    <recommendedName>
        <fullName evidence="8">WW domain-containing protein</fullName>
    </recommendedName>
</protein>
<keyword evidence="6" id="KW-0539">Nucleus</keyword>
<evidence type="ECO:0000256" key="7">
    <source>
        <dbReference type="SAM" id="MobiDB-lite"/>
    </source>
</evidence>
<dbReference type="GO" id="GO:0032021">
    <property type="term" value="C:NELF complex"/>
    <property type="evidence" value="ECO:0007669"/>
    <property type="project" value="TreeGrafter"/>
</dbReference>
<feature type="compositionally biased region" description="Pro residues" evidence="7">
    <location>
        <begin position="1"/>
        <end position="11"/>
    </location>
</feature>
<reference evidence="10" key="1">
    <citation type="journal article" date="2023" name="Commun. Biol.">
        <title>Genome analysis of Parmales, the sister group of diatoms, reveals the evolutionary specialization of diatoms from phago-mixotrophs to photoautotrophs.</title>
        <authorList>
            <person name="Ban H."/>
            <person name="Sato S."/>
            <person name="Yoshikawa S."/>
            <person name="Yamada K."/>
            <person name="Nakamura Y."/>
            <person name="Ichinomiya M."/>
            <person name="Sato N."/>
            <person name="Blanc-Mathieu R."/>
            <person name="Endo H."/>
            <person name="Kuwata A."/>
            <person name="Ogata H."/>
        </authorList>
    </citation>
    <scope>NUCLEOTIDE SEQUENCE [LARGE SCALE GENOMIC DNA]</scope>
    <source>
        <strain evidence="10">NIES 3701</strain>
    </source>
</reference>
<keyword evidence="10" id="KW-1185">Reference proteome</keyword>
<accession>A0A9W7ERW7</accession>
<dbReference type="Proteomes" id="UP001165085">
    <property type="component" value="Unassembled WGS sequence"/>
</dbReference>
<organism evidence="9 10">
    <name type="scientific">Triparma strigata</name>
    <dbReference type="NCBI Taxonomy" id="1606541"/>
    <lineage>
        <taxon>Eukaryota</taxon>
        <taxon>Sar</taxon>
        <taxon>Stramenopiles</taxon>
        <taxon>Ochrophyta</taxon>
        <taxon>Bolidophyceae</taxon>
        <taxon>Parmales</taxon>
        <taxon>Triparmaceae</taxon>
        <taxon>Triparma</taxon>
    </lineage>
</organism>
<dbReference type="SMART" id="SM00456">
    <property type="entry name" value="WW"/>
    <property type="match status" value="1"/>
</dbReference>
<dbReference type="PANTHER" id="PTHR12144">
    <property type="entry name" value="NEGATIVE ELONGATION FACTOR D"/>
    <property type="match status" value="1"/>
</dbReference>
<dbReference type="SUPFAM" id="SSF51045">
    <property type="entry name" value="WW domain"/>
    <property type="match status" value="1"/>
</dbReference>
<sequence length="761" mass="83182">MSDNTPSPPASPTFSLSSDSGDDEPSMEPPVEPPMEPPPILPKNTAVQEEPALSPQNSPQKDDAEPVDEWLAYKNDDGKMYFYNEKTEENVWELPKGVDRYIDMEDERVVVLGAGEQQSVGVEAITTTGARTEMKTETETATETRKRETTTTTPAPSVNPLTAAMEFLEEKDAVLEPNCMKHVAIARENGANQEELLKALVKGYVNVPGEIGIMASWLRELEGDTEAHRKTVKDSVTGSIEACLKENFTEEVAQQILDMEGSELGWVGEMLKNEDWMRMLIRLQKNNKDSALLTYFLTQISKLGHHHLLLNQTDNFLVFNNMLEHMLLKLTNATTVAEGDETLGTLRKICLSMPHVFWYSKAQLKALLQNEATPEAAREKFQTLYDELNLAAQTGDIDLGEGGAGEGGVGVEKRRRATEMSLFLSDLQQEARKRRKSEYDSELPKLLHEVVRRRALRISQDENTFCRLESIVGGGEGGKENNVRRARSEPVATMAFFECIFSPGGGGHAGAAGPGGRRLFKSAVAYLEKVCECEEGGLGEAAVACEKLESVVKFTPRVEGEGAEADIVKAARKSWAAGVGIIIWGKLFVSNPDFPESAGYPTFVPGLLQLTRLVAQSWPEECAPACLNLVSCVFLQNPTLGGGKDGATGCTEKQNRGIKEQCLRLLLFLMPWGWTLVLRFLTQESLKGSDGGGGSNLDESLIRYFFEKFVGAYGGGGGEGFDAGFIAALKKLLRTEGVNTALGRGVAAATKAKLKTLLNAK</sequence>
<dbReference type="GO" id="GO:0034244">
    <property type="term" value="P:negative regulation of transcription elongation by RNA polymerase II"/>
    <property type="evidence" value="ECO:0007669"/>
    <property type="project" value="TreeGrafter"/>
</dbReference>
<comment type="similarity">
    <text evidence="2">Belongs to the NELF-D family.</text>
</comment>
<evidence type="ECO:0000256" key="6">
    <source>
        <dbReference type="ARBA" id="ARBA00023242"/>
    </source>
</evidence>
<dbReference type="InterPro" id="IPR006942">
    <property type="entry name" value="TH1"/>
</dbReference>
<evidence type="ECO:0000256" key="5">
    <source>
        <dbReference type="ARBA" id="ARBA00023163"/>
    </source>
</evidence>